<comment type="subunit">
    <text evidence="8">Interacts with host IFNA1.</text>
</comment>
<dbReference type="PANTHER" id="PTHR11890">
    <property type="entry name" value="INTERLEUKIN-1 RECEPTOR FAMILY MEMBER"/>
    <property type="match status" value="1"/>
</dbReference>
<keyword evidence="2" id="KW-0899">Viral immunoevasion</keyword>
<evidence type="ECO:0000259" key="12">
    <source>
        <dbReference type="PROSITE" id="PS50835"/>
    </source>
</evidence>
<evidence type="ECO:0000256" key="2">
    <source>
        <dbReference type="ARBA" id="ARBA00022632"/>
    </source>
</evidence>
<dbReference type="GeneID" id="110981040"/>
<evidence type="ECO:0000256" key="1">
    <source>
        <dbReference type="ARBA" id="ARBA00022518"/>
    </source>
</evidence>
<dbReference type="InterPro" id="IPR003599">
    <property type="entry name" value="Ig_sub"/>
</dbReference>
<keyword evidence="2" id="KW-0945">Host-virus interaction</keyword>
<keyword evidence="2" id="KW-1090">Inhibition of host innate immune response by virus</keyword>
<name>A0A8B7YMK9_ACAPL</name>
<evidence type="ECO:0000256" key="4">
    <source>
        <dbReference type="ARBA" id="ARBA00023157"/>
    </source>
</evidence>
<dbReference type="OrthoDB" id="6132459at2759"/>
<dbReference type="PANTHER" id="PTHR11890:SF44">
    <property type="entry name" value="X-LINKED INTERLEUKIN-1 RECEPTOR ACCESSORY PROTEIN-LIKE 2"/>
    <property type="match status" value="1"/>
</dbReference>
<feature type="transmembrane region" description="Helical" evidence="11">
    <location>
        <begin position="314"/>
        <end position="333"/>
    </location>
</feature>
<keyword evidence="11" id="KW-0812">Transmembrane</keyword>
<keyword evidence="11" id="KW-1133">Transmembrane helix</keyword>
<dbReference type="RefSeq" id="XP_022093897.1">
    <property type="nucleotide sequence ID" value="XM_022238205.1"/>
</dbReference>
<evidence type="ECO:0000256" key="3">
    <source>
        <dbReference type="ARBA" id="ARBA00022830"/>
    </source>
</evidence>
<protein>
    <recommendedName>
        <fullName evidence="9">Soluble interferon alpha/beta receptor OPG204</fullName>
    </recommendedName>
</protein>
<dbReference type="InterPro" id="IPR015621">
    <property type="entry name" value="IL-1_rcpt_fam"/>
</dbReference>
<evidence type="ECO:0000256" key="8">
    <source>
        <dbReference type="ARBA" id="ARBA00038761"/>
    </source>
</evidence>
<reference evidence="14" key="1">
    <citation type="submission" date="2025-08" db="UniProtKB">
        <authorList>
            <consortium name="RefSeq"/>
        </authorList>
    </citation>
    <scope>IDENTIFICATION</scope>
</reference>
<dbReference type="AlphaFoldDB" id="A0A8B7YMK9"/>
<keyword evidence="1" id="KW-0244">Early protein</keyword>
<dbReference type="InterPro" id="IPR036179">
    <property type="entry name" value="Ig-like_dom_sf"/>
</dbReference>
<organism evidence="13 14">
    <name type="scientific">Acanthaster planci</name>
    <name type="common">Crown-of-thorns starfish</name>
    <dbReference type="NCBI Taxonomy" id="133434"/>
    <lineage>
        <taxon>Eukaryota</taxon>
        <taxon>Metazoa</taxon>
        <taxon>Echinodermata</taxon>
        <taxon>Eleutherozoa</taxon>
        <taxon>Asterozoa</taxon>
        <taxon>Asteroidea</taxon>
        <taxon>Valvatacea</taxon>
        <taxon>Valvatida</taxon>
        <taxon>Acanthasteridae</taxon>
        <taxon>Acanthaster</taxon>
    </lineage>
</organism>
<dbReference type="InterPro" id="IPR013783">
    <property type="entry name" value="Ig-like_fold"/>
</dbReference>
<evidence type="ECO:0000256" key="7">
    <source>
        <dbReference type="ARBA" id="ARBA00023319"/>
    </source>
</evidence>
<keyword evidence="11" id="KW-0472">Membrane</keyword>
<dbReference type="PROSITE" id="PS50835">
    <property type="entry name" value="IG_LIKE"/>
    <property type="match status" value="1"/>
</dbReference>
<keyword evidence="13" id="KW-1185">Reference proteome</keyword>
<accession>A0A8B7YMK9</accession>
<evidence type="ECO:0000256" key="5">
    <source>
        <dbReference type="ARBA" id="ARBA00023180"/>
    </source>
</evidence>
<dbReference type="SMART" id="SM00409">
    <property type="entry name" value="IG"/>
    <property type="match status" value="2"/>
</dbReference>
<feature type="domain" description="Ig-like" evidence="12">
    <location>
        <begin position="96"/>
        <end position="161"/>
    </location>
</feature>
<keyword evidence="4" id="KW-1015">Disulfide bond</keyword>
<keyword evidence="5" id="KW-0325">Glycoprotein</keyword>
<gene>
    <name evidence="14" type="primary">LOC110981040</name>
</gene>
<evidence type="ECO:0000256" key="11">
    <source>
        <dbReference type="SAM" id="Phobius"/>
    </source>
</evidence>
<keyword evidence="6" id="KW-0922">Interferon antiviral system evasion</keyword>
<dbReference type="SUPFAM" id="SSF48726">
    <property type="entry name" value="Immunoglobulin"/>
    <property type="match status" value="2"/>
</dbReference>
<evidence type="ECO:0000313" key="14">
    <source>
        <dbReference type="RefSeq" id="XP_022093897.1"/>
    </source>
</evidence>
<keyword evidence="7" id="KW-0393">Immunoglobulin domain</keyword>
<dbReference type="InterPro" id="IPR007110">
    <property type="entry name" value="Ig-like_dom"/>
</dbReference>
<evidence type="ECO:0000256" key="10">
    <source>
        <dbReference type="ARBA" id="ARBA00045444"/>
    </source>
</evidence>
<sequence>MPTNSSFRMQGRGATVAEENRTKSHGNCLPWKPAHQFFLLLLSYSFGRGGCISCQLHNNNGTGTHLAFITAGTVKQHVISKGFQSISCAAVNFCRIRWYRLSADARTMEPYPWDLGNFTIVAPVDANQTLRFQSADDAAEGSYVCVASNGTHQINRSTHLTVDVRYWTGDPLQLQHKLCHNRTAEVGQNVTLFCQFYVGLEVRLTTVYWRRPNTSLPQEQWSGCGQGWDWLGIGVLRKVSHYTTYHMRLIQHMNDSGSETPWIGSRLDIVNVSEEAYGIYCVIANNGGHWSRDVLMLSPPDEKPRPVVRHYQELPWVVVGSAFLMVSVSLLVWKMVALEVKLWYHGRYGDDEQNGASMWLFRQQKSNR</sequence>
<evidence type="ECO:0000313" key="13">
    <source>
        <dbReference type="Proteomes" id="UP000694845"/>
    </source>
</evidence>
<dbReference type="Proteomes" id="UP000694845">
    <property type="component" value="Unplaced"/>
</dbReference>
<evidence type="ECO:0000256" key="6">
    <source>
        <dbReference type="ARBA" id="ARBA00023258"/>
    </source>
</evidence>
<comment type="function">
    <text evidence="10">Counteracts the antiviral effects of host IFN-alpha/beta and key IFN-inducible proteins involved in viral RNA degradation suxh as host OAS1. Acts as a soluble IFN-alpha receptor and thus inhibits the interaction between host IFN-alpha and its receptor.</text>
</comment>
<dbReference type="GO" id="GO:0039502">
    <property type="term" value="P:symbiont-mediated suppression of host type I interferon-mediated signaling pathway"/>
    <property type="evidence" value="ECO:0007669"/>
    <property type="project" value="UniProtKB-KW"/>
</dbReference>
<dbReference type="KEGG" id="aplc:110981040"/>
<evidence type="ECO:0000256" key="9">
    <source>
        <dbReference type="ARBA" id="ARBA00041012"/>
    </source>
</evidence>
<dbReference type="Gene3D" id="2.60.40.10">
    <property type="entry name" value="Immunoglobulins"/>
    <property type="match status" value="2"/>
</dbReference>
<keyword evidence="3" id="KW-1114">Inhibition of host interferon signaling pathway by virus</keyword>
<proteinExistence type="predicted"/>